<evidence type="ECO:0000313" key="2">
    <source>
        <dbReference type="EMBL" id="MCL1124156.1"/>
    </source>
</evidence>
<comment type="caution">
    <text evidence="2">The sequence shown here is derived from an EMBL/GenBank/DDBJ whole genome shotgun (WGS) entry which is preliminary data.</text>
</comment>
<dbReference type="EMBL" id="JAKIKS010000018">
    <property type="protein sequence ID" value="MCL1124156.1"/>
    <property type="molecule type" value="Genomic_DNA"/>
</dbReference>
<feature type="compositionally biased region" description="Polar residues" evidence="1">
    <location>
        <begin position="72"/>
        <end position="82"/>
    </location>
</feature>
<reference evidence="2 3" key="1">
    <citation type="submission" date="2022-01" db="EMBL/GenBank/DDBJ databases">
        <title>Whole genome-based taxonomy of the Shewanellaceae.</title>
        <authorList>
            <person name="Martin-Rodriguez A.J."/>
        </authorList>
    </citation>
    <scope>NUCLEOTIDE SEQUENCE [LARGE SCALE GENOMIC DNA]</scope>
    <source>
        <strain evidence="2 3">DSM 17177</strain>
    </source>
</reference>
<feature type="region of interest" description="Disordered" evidence="1">
    <location>
        <begin position="41"/>
        <end position="90"/>
    </location>
</feature>
<dbReference type="RefSeq" id="WP_248939440.1">
    <property type="nucleotide sequence ID" value="NZ_JAKIKS010000018.1"/>
</dbReference>
<sequence length="137" mass="15320">MNKSKTRCHEQIDMLCKELGISEPQYQANTSIKELESIIDKLEEQLPDEGANSDLDVELPIQQSSDDEHKQAPTSKPSSEMSAESDIDRQSIQVRALKTFRCRVDNERVDVLKSKLKTLPQTVANDAIRAGVAVKVP</sequence>
<name>A0ABT0L8X4_9GAMM</name>
<dbReference type="Proteomes" id="UP001203423">
    <property type="component" value="Unassembled WGS sequence"/>
</dbReference>
<protein>
    <submittedName>
        <fullName evidence="2">Uncharacterized protein</fullName>
    </submittedName>
</protein>
<accession>A0ABT0L8X4</accession>
<gene>
    <name evidence="2" type="ORF">L2764_06620</name>
</gene>
<keyword evidence="3" id="KW-1185">Reference proteome</keyword>
<proteinExistence type="predicted"/>
<evidence type="ECO:0000256" key="1">
    <source>
        <dbReference type="SAM" id="MobiDB-lite"/>
    </source>
</evidence>
<evidence type="ECO:0000313" key="3">
    <source>
        <dbReference type="Proteomes" id="UP001203423"/>
    </source>
</evidence>
<organism evidence="2 3">
    <name type="scientific">Shewanella surugensis</name>
    <dbReference type="NCBI Taxonomy" id="212020"/>
    <lineage>
        <taxon>Bacteria</taxon>
        <taxon>Pseudomonadati</taxon>
        <taxon>Pseudomonadota</taxon>
        <taxon>Gammaproteobacteria</taxon>
        <taxon>Alteromonadales</taxon>
        <taxon>Shewanellaceae</taxon>
        <taxon>Shewanella</taxon>
    </lineage>
</organism>